<evidence type="ECO:0000313" key="5">
    <source>
        <dbReference type="EMBL" id="KAJ9150785.1"/>
    </source>
</evidence>
<accession>A0AA38S7G6</accession>
<reference evidence="5" key="1">
    <citation type="submission" date="2022-07" db="EMBL/GenBank/DDBJ databases">
        <title>Fungi with potential for degradation of polypropylene.</title>
        <authorList>
            <person name="Gostincar C."/>
        </authorList>
    </citation>
    <scope>NUCLEOTIDE SEQUENCE</scope>
    <source>
        <strain evidence="5">EXF-13308</strain>
    </source>
</reference>
<dbReference type="GO" id="GO:0046872">
    <property type="term" value="F:metal ion binding"/>
    <property type="evidence" value="ECO:0007669"/>
    <property type="project" value="UniProtKB-KW"/>
</dbReference>
<comment type="similarity">
    <text evidence="2 4">Belongs to the terpene synthase family.</text>
</comment>
<evidence type="ECO:0000256" key="3">
    <source>
        <dbReference type="ARBA" id="ARBA00022842"/>
    </source>
</evidence>
<dbReference type="EMBL" id="JANBVO010000007">
    <property type="protein sequence ID" value="KAJ9150785.1"/>
    <property type="molecule type" value="Genomic_DNA"/>
</dbReference>
<sequence length="357" mass="41316">MEPKIDVNALLAAGLRGRTMHVPNMLLKLQDWPHGKRNKHYLRLRKIVDEILTRVIPDPKRCQKFKDGDFAIFCCIWWPEAEWEELYTAALFTVWAFIWDDTIDTNEDILSDDFEKACVFRTQSLSYVRYWLGLTSQGELEPICPSPASAVFKDFGKRYTQIFSQAKCQRFFDEVKLFFKHSEMEQAERLAGHVPDYNHYMGMRHGVTAVRIFVLLLEVVHRINLPKWIMDSAELNAVVTECNHCIIIINDILSLKKELVTNCVISAVPVLFFAGKPLDTIVNLMMTELEDSRDRLNTVEAKLNHMTRDNPSLNENVMVFVNGCRLMDTGTLEYTTLVKRYDVLKYVQPDGSLDIVL</sequence>
<keyword evidence="3 4" id="KW-0460">Magnesium</keyword>
<proteinExistence type="inferred from homology"/>
<dbReference type="Proteomes" id="UP001174694">
    <property type="component" value="Unassembled WGS sequence"/>
</dbReference>
<gene>
    <name evidence="5" type="ORF">NKR23_g3415</name>
</gene>
<comment type="cofactor">
    <cofactor evidence="1 4">
        <name>Mg(2+)</name>
        <dbReference type="ChEBI" id="CHEBI:18420"/>
    </cofactor>
</comment>
<dbReference type="Pfam" id="PF19086">
    <property type="entry name" value="Terpene_syn_C_2"/>
    <property type="match status" value="1"/>
</dbReference>
<evidence type="ECO:0000256" key="1">
    <source>
        <dbReference type="ARBA" id="ARBA00001946"/>
    </source>
</evidence>
<dbReference type="InterPro" id="IPR034686">
    <property type="entry name" value="Terpene_cyclase-like_2"/>
</dbReference>
<comment type="caution">
    <text evidence="5">The sequence shown here is derived from an EMBL/GenBank/DDBJ whole genome shotgun (WGS) entry which is preliminary data.</text>
</comment>
<evidence type="ECO:0000256" key="2">
    <source>
        <dbReference type="ARBA" id="ARBA00006333"/>
    </source>
</evidence>
<dbReference type="PANTHER" id="PTHR35201:SF4">
    <property type="entry name" value="BETA-PINACENE SYNTHASE-RELATED"/>
    <property type="match status" value="1"/>
</dbReference>
<dbReference type="Gene3D" id="1.10.600.10">
    <property type="entry name" value="Farnesyl Diphosphate Synthase"/>
    <property type="match status" value="1"/>
</dbReference>
<protein>
    <recommendedName>
        <fullName evidence="4">Terpene synthase</fullName>
        <ecNumber evidence="4">4.2.3.-</ecNumber>
    </recommendedName>
</protein>
<keyword evidence="6" id="KW-1185">Reference proteome</keyword>
<dbReference type="SFLD" id="SFLDS00005">
    <property type="entry name" value="Isoprenoid_Synthase_Type_I"/>
    <property type="match status" value="1"/>
</dbReference>
<dbReference type="GO" id="GO:0008299">
    <property type="term" value="P:isoprenoid biosynthetic process"/>
    <property type="evidence" value="ECO:0007669"/>
    <property type="project" value="UniProtKB-ARBA"/>
</dbReference>
<dbReference type="PANTHER" id="PTHR35201">
    <property type="entry name" value="TERPENE SYNTHASE"/>
    <property type="match status" value="1"/>
</dbReference>
<evidence type="ECO:0000313" key="6">
    <source>
        <dbReference type="Proteomes" id="UP001174694"/>
    </source>
</evidence>
<dbReference type="SFLD" id="SFLDG01020">
    <property type="entry name" value="Terpene_Cyclase_Like_2"/>
    <property type="match status" value="1"/>
</dbReference>
<dbReference type="EC" id="4.2.3.-" evidence="4"/>
<dbReference type="SUPFAM" id="SSF48576">
    <property type="entry name" value="Terpenoid synthases"/>
    <property type="match status" value="1"/>
</dbReference>
<dbReference type="InterPro" id="IPR008949">
    <property type="entry name" value="Isoprenoid_synthase_dom_sf"/>
</dbReference>
<keyword evidence="4" id="KW-0479">Metal-binding</keyword>
<dbReference type="AlphaFoldDB" id="A0AA38S7G6"/>
<organism evidence="5 6">
    <name type="scientific">Pleurostoma richardsiae</name>
    <dbReference type="NCBI Taxonomy" id="41990"/>
    <lineage>
        <taxon>Eukaryota</taxon>
        <taxon>Fungi</taxon>
        <taxon>Dikarya</taxon>
        <taxon>Ascomycota</taxon>
        <taxon>Pezizomycotina</taxon>
        <taxon>Sordariomycetes</taxon>
        <taxon>Sordariomycetidae</taxon>
        <taxon>Calosphaeriales</taxon>
        <taxon>Pleurostomataceae</taxon>
        <taxon>Pleurostoma</taxon>
    </lineage>
</organism>
<dbReference type="GO" id="GO:0010333">
    <property type="term" value="F:terpene synthase activity"/>
    <property type="evidence" value="ECO:0007669"/>
    <property type="project" value="InterPro"/>
</dbReference>
<evidence type="ECO:0000256" key="4">
    <source>
        <dbReference type="RuleBase" id="RU366034"/>
    </source>
</evidence>
<name>A0AA38S7G6_9PEZI</name>
<keyword evidence="4" id="KW-0456">Lyase</keyword>